<dbReference type="EMBL" id="FXZK01000006">
    <property type="protein sequence ID" value="SMY08878.1"/>
    <property type="molecule type" value="Genomic_DNA"/>
</dbReference>
<dbReference type="RefSeq" id="WP_093993074.1">
    <property type="nucleotide sequence ID" value="NZ_FXZK01000006.1"/>
</dbReference>
<dbReference type="AlphaFoldDB" id="A0A238LGX8"/>
<organism evidence="1 2">
    <name type="scientific">Flavimaricola marinus</name>
    <dbReference type="NCBI Taxonomy" id="1819565"/>
    <lineage>
        <taxon>Bacteria</taxon>
        <taxon>Pseudomonadati</taxon>
        <taxon>Pseudomonadota</taxon>
        <taxon>Alphaproteobacteria</taxon>
        <taxon>Rhodobacterales</taxon>
        <taxon>Paracoccaceae</taxon>
        <taxon>Flavimaricola</taxon>
    </lineage>
</organism>
<dbReference type="SUPFAM" id="SSF50939">
    <property type="entry name" value="Sialidases"/>
    <property type="match status" value="2"/>
</dbReference>
<proteinExistence type="predicted"/>
<dbReference type="Gene3D" id="2.120.10.10">
    <property type="match status" value="1"/>
</dbReference>
<evidence type="ECO:0008006" key="3">
    <source>
        <dbReference type="Google" id="ProtNLM"/>
    </source>
</evidence>
<gene>
    <name evidence="1" type="ORF">LOM8899_03037</name>
</gene>
<sequence length="375" mass="40734">MIIEAKGVLSRATAGSTRSALTFPAVTRLASGDLIATLRAGTTKDATDERIEIHRAGPSGIDWKGPIAELATPTLGGKAGSLKICYLTETAPGHLLAAAMWVDRTSYPGAPLFNPDTDGCLPMAILLSRSSDEGQTWTEWQQVTLPKSLGPPSLTAPILVLPDATWVMSIETNKAYEDAGKWDQRAVFLSSRDKGATWSSPVTAAHDPSGKVFNWDLRCGVLEDGRIASFAWSYDTEAGQYRDIHRRIFDPRDGKFPAPDPLGFADQPGRPAVLPSGQIVLPYVDRFDNEQICVRLAENAESDFHSVCVLHQQPTPDKKGDAGNDLLTQMSRWSYGLPWAESLADGSVLIVWYAGSPDLMDIHWARITLPKHGLG</sequence>
<evidence type="ECO:0000313" key="2">
    <source>
        <dbReference type="Proteomes" id="UP000201613"/>
    </source>
</evidence>
<dbReference type="Proteomes" id="UP000201613">
    <property type="component" value="Unassembled WGS sequence"/>
</dbReference>
<evidence type="ECO:0000313" key="1">
    <source>
        <dbReference type="EMBL" id="SMY08878.1"/>
    </source>
</evidence>
<dbReference type="CDD" id="cd15482">
    <property type="entry name" value="Sialidase_non-viral"/>
    <property type="match status" value="1"/>
</dbReference>
<reference evidence="2" key="1">
    <citation type="submission" date="2017-05" db="EMBL/GenBank/DDBJ databases">
        <authorList>
            <person name="Rodrigo-Torres L."/>
            <person name="Arahal R. D."/>
            <person name="Lucena T."/>
        </authorList>
    </citation>
    <scope>NUCLEOTIDE SEQUENCE [LARGE SCALE GENOMIC DNA]</scope>
    <source>
        <strain evidence="2">CECT 8899</strain>
    </source>
</reference>
<keyword evidence="2" id="KW-1185">Reference proteome</keyword>
<protein>
    <recommendedName>
        <fullName evidence="3">Sialidase domain-containing protein</fullName>
    </recommendedName>
</protein>
<accession>A0A238LGX8</accession>
<dbReference type="OrthoDB" id="41724at2"/>
<dbReference type="InterPro" id="IPR036278">
    <property type="entry name" value="Sialidase_sf"/>
</dbReference>
<name>A0A238LGX8_9RHOB</name>